<dbReference type="PANTHER" id="PTHR10039">
    <property type="entry name" value="AMELOGENIN"/>
    <property type="match status" value="1"/>
</dbReference>
<organism evidence="2 3">
    <name type="scientific">Fusarium sarcochroum</name>
    <dbReference type="NCBI Taxonomy" id="1208366"/>
    <lineage>
        <taxon>Eukaryota</taxon>
        <taxon>Fungi</taxon>
        <taxon>Dikarya</taxon>
        <taxon>Ascomycota</taxon>
        <taxon>Pezizomycotina</taxon>
        <taxon>Sordariomycetes</taxon>
        <taxon>Hypocreomycetidae</taxon>
        <taxon>Hypocreales</taxon>
        <taxon>Nectriaceae</taxon>
        <taxon>Fusarium</taxon>
        <taxon>Fusarium lateritium species complex</taxon>
    </lineage>
</organism>
<dbReference type="Gene3D" id="1.25.40.20">
    <property type="entry name" value="Ankyrin repeat-containing domain"/>
    <property type="match status" value="2"/>
</dbReference>
<dbReference type="OrthoDB" id="21416at2759"/>
<dbReference type="InterPro" id="IPR054471">
    <property type="entry name" value="GPIID_WHD"/>
</dbReference>
<feature type="domain" description="GPI inositol-deacylase winged helix" evidence="1">
    <location>
        <begin position="209"/>
        <end position="294"/>
    </location>
</feature>
<gene>
    <name evidence="2" type="ORF">FSARC_3015</name>
</gene>
<reference evidence="2" key="2">
    <citation type="submission" date="2020-05" db="EMBL/GenBank/DDBJ databases">
        <authorList>
            <person name="Kim H.-S."/>
            <person name="Proctor R.H."/>
            <person name="Brown D.W."/>
        </authorList>
    </citation>
    <scope>NUCLEOTIDE SEQUENCE</scope>
    <source>
        <strain evidence="2">NRRL 20472</strain>
    </source>
</reference>
<name>A0A8H4XCD1_9HYPO</name>
<comment type="caution">
    <text evidence="2">The sequence shown here is derived from an EMBL/GenBank/DDBJ whole genome shotgun (WGS) entry which is preliminary data.</text>
</comment>
<dbReference type="Proteomes" id="UP000622797">
    <property type="component" value="Unassembled WGS sequence"/>
</dbReference>
<dbReference type="Pfam" id="PF22939">
    <property type="entry name" value="WHD_GPIID"/>
    <property type="match status" value="1"/>
</dbReference>
<protein>
    <recommendedName>
        <fullName evidence="1">GPI inositol-deacylase winged helix domain-containing protein</fullName>
    </recommendedName>
</protein>
<evidence type="ECO:0000259" key="1">
    <source>
        <dbReference type="Pfam" id="PF22939"/>
    </source>
</evidence>
<proteinExistence type="predicted"/>
<dbReference type="InterPro" id="IPR036770">
    <property type="entry name" value="Ankyrin_rpt-contain_sf"/>
</dbReference>
<keyword evidence="3" id="KW-1185">Reference proteome</keyword>
<evidence type="ECO:0000313" key="3">
    <source>
        <dbReference type="Proteomes" id="UP000622797"/>
    </source>
</evidence>
<sequence>MLCHIIAQLINSDETIMRLAYEKCSSVNQIEFSDLKNLAQDCLAAHRNAYLILDGLDEGINTEPEVSLQWCLEELLQALSSRGCHLKLLIFGQRDGRLDPILSHQPQIRLDTINSHQKDIEQYSKSQATEIRARFALTQEEEQDMLTKIASASQGMFLYAKVVLANLISMDSVEEFEDEMQSDKFPDNLEQAYDRVIQRVLKEASPSRQNTVKKILGWVICSKRPLRWREIQSRFCINADKGTCNAKGVRRDSCKKICGSLVDVTGCDLFGDVESEQIVNIVHETASKYLVHNGTINLLQEHADMALFCCRYLSSGPFLEISEAHSVPSTIQSGYFGFLDYAAVHYFSHAQKVESWEPSSEHIPNPGAQVVSAMVDLLDAHHVGASDQPRPTAWTERLFKDKENLNLAIQNRVSAVREETESLQESLSGNNTFLTLYGRTRFKCPKIHCTKFDAGLLEQSDRDKHLDFHQRPFRCTYTDCFAHTLGYASQERLQAHSKTLHPSDLNLKVTFPITTGNKKWDIFEACKRGNLAEVKRFHFSGNESTKTKLHSHLTPFLVAARAGRGHICKFFMDQGESPFDGKEYGYLDWSPMAEGIRQPNAQTIELFLHSGFDLEGDDGRLQLARYIALAILCDFQDGLEQLLETRTSLEHVEMIGDVMESLIDQSERSHLISGIKGAHTIDATLLKVWSRRAFPQLTHGGETESIGTSFIRQLDSPEFQAYKALLVVDACFLHRAFSANCRPLSAFLMDFVNKVDLQVTDELGRTPLQRLADSYCFSRDCESCSIVTKRIIEVDGGASANTADNTGQLPAHTAMHRGMEHSLAFRILLSHTKNLNHKGDNGQSLLHQAIRSIGNVRILLEYAGVDLFIRNSKGQSVFSDAVISSWRERRLQVIEALTEANRTLAWTEDDTEHRLTPLHHAFDGLDGLDGLDPDKKRFLDVARFLLLLPEVEHVLRAYSASSGENHPEKVREFARQENLQEALKVMDRIGF</sequence>
<dbReference type="AlphaFoldDB" id="A0A8H4XCD1"/>
<dbReference type="SUPFAM" id="SSF48403">
    <property type="entry name" value="Ankyrin repeat"/>
    <property type="match status" value="1"/>
</dbReference>
<evidence type="ECO:0000313" key="2">
    <source>
        <dbReference type="EMBL" id="KAF4969857.1"/>
    </source>
</evidence>
<dbReference type="EMBL" id="JABEXW010000148">
    <property type="protein sequence ID" value="KAF4969857.1"/>
    <property type="molecule type" value="Genomic_DNA"/>
</dbReference>
<dbReference type="PANTHER" id="PTHR10039:SF14">
    <property type="entry name" value="NACHT DOMAIN-CONTAINING PROTEIN"/>
    <property type="match status" value="1"/>
</dbReference>
<reference evidence="2" key="1">
    <citation type="journal article" date="2020" name="BMC Genomics">
        <title>Correction to: Identification and distribution of gene clusters required for synthesis of sphingolipid metabolism inhibitors in diverse species of the filamentous fungus Fusarium.</title>
        <authorList>
            <person name="Kim H.S."/>
            <person name="Lohmar J.M."/>
            <person name="Busman M."/>
            <person name="Brown D.W."/>
            <person name="Naumann T.A."/>
            <person name="Divon H.H."/>
            <person name="Lysoe E."/>
            <person name="Uhlig S."/>
            <person name="Proctor R.H."/>
        </authorList>
    </citation>
    <scope>NUCLEOTIDE SEQUENCE</scope>
    <source>
        <strain evidence="2">NRRL 20472</strain>
    </source>
</reference>
<accession>A0A8H4XCD1</accession>